<comment type="caution">
    <text evidence="2">The sequence shown here is derived from an EMBL/GenBank/DDBJ whole genome shotgun (WGS) entry which is preliminary data.</text>
</comment>
<evidence type="ECO:0000313" key="2">
    <source>
        <dbReference type="EMBL" id="KAA6357740.1"/>
    </source>
</evidence>
<reference evidence="2 3" key="1">
    <citation type="submission" date="2019-03" db="EMBL/GenBank/DDBJ databases">
        <title>Single cell metagenomics reveals metabolic interactions within the superorganism composed of flagellate Streblomastix strix and complex community of Bacteroidetes bacteria on its surface.</title>
        <authorList>
            <person name="Treitli S.C."/>
            <person name="Kolisko M."/>
            <person name="Husnik F."/>
            <person name="Keeling P."/>
            <person name="Hampl V."/>
        </authorList>
    </citation>
    <scope>NUCLEOTIDE SEQUENCE [LARGE SCALE GENOMIC DNA]</scope>
    <source>
        <strain evidence="2">ST1C</strain>
    </source>
</reference>
<gene>
    <name evidence="2" type="ORF">EZS28_046733</name>
</gene>
<organism evidence="2 3">
    <name type="scientific">Streblomastix strix</name>
    <dbReference type="NCBI Taxonomy" id="222440"/>
    <lineage>
        <taxon>Eukaryota</taxon>
        <taxon>Metamonada</taxon>
        <taxon>Preaxostyla</taxon>
        <taxon>Oxymonadida</taxon>
        <taxon>Streblomastigidae</taxon>
        <taxon>Streblomastix</taxon>
    </lineage>
</organism>
<feature type="region of interest" description="Disordered" evidence="1">
    <location>
        <begin position="96"/>
        <end position="178"/>
    </location>
</feature>
<sequence>SSGSSVPRLSVSESERSIKDNQFPEPKTADRLFPLLSVVYQLAKNGTGVDGAKLDSDIESAVGRLFVQWQQKTGAALSFPHTLQQSDIFQQFGIPRVQSPTGQSTPSGGIGSSRHRYMSPQSTPPTANHMRTPSQPMSPNASSNAQYLLSDRDNKDKDKGKAGDKGKKSEDVLEQLQDENSDLKVKVAFFEKEIKRKDDENAQYRKEIITVQEECRWREQEKLDTQKKVLKY</sequence>
<protein>
    <submittedName>
        <fullName evidence="2">Uncharacterized protein</fullName>
    </submittedName>
</protein>
<accession>A0A5J4TJ02</accession>
<feature type="region of interest" description="Disordered" evidence="1">
    <location>
        <begin position="1"/>
        <end position="27"/>
    </location>
</feature>
<proteinExistence type="predicted"/>
<feature type="compositionally biased region" description="Basic and acidic residues" evidence="1">
    <location>
        <begin position="150"/>
        <end position="171"/>
    </location>
</feature>
<name>A0A5J4TJ02_9EUKA</name>
<feature type="compositionally biased region" description="Low complexity" evidence="1">
    <location>
        <begin position="1"/>
        <end position="12"/>
    </location>
</feature>
<evidence type="ECO:0000313" key="3">
    <source>
        <dbReference type="Proteomes" id="UP000324800"/>
    </source>
</evidence>
<feature type="non-terminal residue" evidence="2">
    <location>
        <position position="1"/>
    </location>
</feature>
<feature type="compositionally biased region" description="Polar residues" evidence="1">
    <location>
        <begin position="119"/>
        <end position="147"/>
    </location>
</feature>
<feature type="compositionally biased region" description="Polar residues" evidence="1">
    <location>
        <begin position="98"/>
        <end position="107"/>
    </location>
</feature>
<dbReference type="AlphaFoldDB" id="A0A5J4TJ02"/>
<dbReference type="Proteomes" id="UP000324800">
    <property type="component" value="Unassembled WGS sequence"/>
</dbReference>
<dbReference type="EMBL" id="SNRW01030922">
    <property type="protein sequence ID" value="KAA6357740.1"/>
    <property type="molecule type" value="Genomic_DNA"/>
</dbReference>
<evidence type="ECO:0000256" key="1">
    <source>
        <dbReference type="SAM" id="MobiDB-lite"/>
    </source>
</evidence>